<sequence length="158" mass="18228">MMSDVLLLLQMVAKRLSILSLITAVLLLLSHLWLYAVFAFIIMGGLICVDRIISEKGNSRAAENRRYYTLIVVTDEDWYEEEHVPFLEMDHVSLELHYQYEDIRRINPLIQLQAFPGFVLVETDDTKRIEESLQNPALVTGNYAEVIHFLKQESAAES</sequence>
<reference evidence="4" key="4">
    <citation type="submission" date="2016-01" db="EMBL/GenBank/DDBJ databases">
        <authorList>
            <person name="Mitreva M."/>
            <person name="Pepin K.H."/>
            <person name="Mihindukulasuriya K.A."/>
            <person name="Fulton R."/>
            <person name="Fronick C."/>
            <person name="O'Laughlin M."/>
            <person name="Miner T."/>
            <person name="Herter B."/>
            <person name="Rosa B.A."/>
            <person name="Cordes M."/>
            <person name="Tomlinson C."/>
            <person name="Wollam A."/>
            <person name="Palsikar V.B."/>
            <person name="Mardis E.R."/>
            <person name="Wilson R.K."/>
        </authorList>
    </citation>
    <scope>NUCLEOTIDE SEQUENCE [LARGE SCALE GENOMIC DNA]</scope>
    <source>
        <strain evidence="4">GED7749B</strain>
    </source>
</reference>
<dbReference type="Proteomes" id="UP000070376">
    <property type="component" value="Unassembled WGS sequence"/>
</dbReference>
<dbReference type="EMBL" id="CP010525">
    <property type="protein sequence ID" value="AJO24501.1"/>
    <property type="molecule type" value="Genomic_DNA"/>
</dbReference>
<dbReference type="AlphaFoldDB" id="A0A0C5CCF5"/>
<evidence type="ECO:0000313" key="4">
    <source>
        <dbReference type="Proteomes" id="UP000070376"/>
    </source>
</evidence>
<dbReference type="RefSeq" id="WP_237682128.1">
    <property type="nucleotide sequence ID" value="NZ_CP058594.1"/>
</dbReference>
<dbReference type="Proteomes" id="UP000032024">
    <property type="component" value="Chromosome"/>
</dbReference>
<evidence type="ECO:0000313" key="2">
    <source>
        <dbReference type="EMBL" id="KWZ76561.1"/>
    </source>
</evidence>
<keyword evidence="3" id="KW-1185">Reference proteome</keyword>
<evidence type="ECO:0000313" key="3">
    <source>
        <dbReference type="Proteomes" id="UP000032024"/>
    </source>
</evidence>
<dbReference type="EMBL" id="LRPN01000196">
    <property type="protein sequence ID" value="KWZ76561.1"/>
    <property type="molecule type" value="Genomic_DNA"/>
</dbReference>
<protein>
    <submittedName>
        <fullName evidence="2">Uncharacterized protein</fullName>
    </submittedName>
</protein>
<accession>A0A0C5CCF5</accession>
<gene>
    <name evidence="2" type="ORF">HMPREF3213_03736</name>
    <name evidence="1" type="ORF">SB48_HM08orf05893</name>
</gene>
<proteinExistence type="predicted"/>
<reference evidence="1" key="1">
    <citation type="submission" date="2015-01" db="EMBL/GenBank/DDBJ databases">
        <title>Comparative genome analysis of Bacillus coagulans HM-08, Clostridium butyricum HM-68, Bacillus subtilis HM-66 and Bacillus licheniformis BL-09.</title>
        <authorList>
            <person name="Zhang H."/>
        </authorList>
    </citation>
    <scope>NUCLEOTIDE SEQUENCE [LARGE SCALE GENOMIC DNA]</scope>
    <source>
        <strain evidence="1">HM-08</strain>
    </source>
</reference>
<reference evidence="2" key="3">
    <citation type="submission" date="2016-01" db="EMBL/GenBank/DDBJ databases">
        <authorList>
            <person name="Oliw E.H."/>
        </authorList>
    </citation>
    <scope>NUCLEOTIDE SEQUENCE [LARGE SCALE GENOMIC DNA]</scope>
    <source>
        <strain evidence="2">GED7749B</strain>
    </source>
</reference>
<name>A0A0C5CCF5_HEYCO</name>
<evidence type="ECO:0000313" key="1">
    <source>
        <dbReference type="EMBL" id="AJO24501.1"/>
    </source>
</evidence>
<reference evidence="3" key="2">
    <citation type="submission" date="2015-01" db="EMBL/GenBank/DDBJ databases">
        <title>Comparative genome analysis of Bacillus coagulans HM-08, Clostridium butyricum HM-68, Bacillus subtilis HM-66 and Bacillus paralicheniformis BL-09.</title>
        <authorList>
            <person name="Zhang H."/>
        </authorList>
    </citation>
    <scope>NUCLEOTIDE SEQUENCE [LARGE SCALE GENOMIC DNA]</scope>
    <source>
        <strain evidence="3">HM-08</strain>
    </source>
</reference>
<organism evidence="2 4">
    <name type="scientific">Heyndrickxia coagulans</name>
    <name type="common">Weizmannia coagulans</name>
    <dbReference type="NCBI Taxonomy" id="1398"/>
    <lineage>
        <taxon>Bacteria</taxon>
        <taxon>Bacillati</taxon>
        <taxon>Bacillota</taxon>
        <taxon>Bacilli</taxon>
        <taxon>Bacillales</taxon>
        <taxon>Bacillaceae</taxon>
        <taxon>Heyndrickxia</taxon>
    </lineage>
</organism>